<sequence>MIKTTGPSVVPFPLEETEHSFWNLFKTMINLMRLRIKLWEDTTFVLIDVPLNPVEAKKILPMLMSLSKPYRATFFIAKYAKTAFTGTYNEAALLLHVRTPLGKGVYCPWMIVNDDTALIYGRELLGYPKKMADIPFNDDGKKISASLSRRDAKVITVTAERVKKEDNPAPVLQMKTFNFGGMGQYFAYNPIWFFKPREFIHESYTAKASLVVADSMYDPIKRLIADYKNPVDARIAKTDIFSSRMLTPVGLTGVKTFANTFNLRFR</sequence>
<dbReference type="EMBL" id="LNQE01001029">
    <property type="protein sequence ID" value="KUG21712.1"/>
    <property type="molecule type" value="Genomic_DNA"/>
</dbReference>
<gene>
    <name evidence="1" type="ORF">ASZ90_008516</name>
</gene>
<dbReference type="Gene3D" id="2.40.400.10">
    <property type="entry name" value="Acetoacetate decarboxylase-like"/>
    <property type="match status" value="1"/>
</dbReference>
<accession>A0A0W8FLE4</accession>
<proteinExistence type="predicted"/>
<evidence type="ECO:0008006" key="2">
    <source>
        <dbReference type="Google" id="ProtNLM"/>
    </source>
</evidence>
<dbReference type="InterPro" id="IPR023375">
    <property type="entry name" value="ADC_dom_sf"/>
</dbReference>
<dbReference type="GO" id="GO:0016829">
    <property type="term" value="F:lyase activity"/>
    <property type="evidence" value="ECO:0007669"/>
    <property type="project" value="InterPro"/>
</dbReference>
<comment type="caution">
    <text evidence="1">The sequence shown here is derived from an EMBL/GenBank/DDBJ whole genome shotgun (WGS) entry which is preliminary data.</text>
</comment>
<organism evidence="1">
    <name type="scientific">hydrocarbon metagenome</name>
    <dbReference type="NCBI Taxonomy" id="938273"/>
    <lineage>
        <taxon>unclassified sequences</taxon>
        <taxon>metagenomes</taxon>
        <taxon>ecological metagenomes</taxon>
    </lineage>
</organism>
<evidence type="ECO:0000313" key="1">
    <source>
        <dbReference type="EMBL" id="KUG21712.1"/>
    </source>
</evidence>
<dbReference type="SUPFAM" id="SSF160104">
    <property type="entry name" value="Acetoacetate decarboxylase-like"/>
    <property type="match status" value="1"/>
</dbReference>
<reference evidence="1" key="1">
    <citation type="journal article" date="2015" name="Proc. Natl. Acad. Sci. U.S.A.">
        <title>Networks of energetic and metabolic interactions define dynamics in microbial communities.</title>
        <authorList>
            <person name="Embree M."/>
            <person name="Liu J.K."/>
            <person name="Al-Bassam M.M."/>
            <person name="Zengler K."/>
        </authorList>
    </citation>
    <scope>NUCLEOTIDE SEQUENCE</scope>
</reference>
<protein>
    <recommendedName>
        <fullName evidence="2">Acetoacetate decarboxylase</fullName>
    </recommendedName>
</protein>
<dbReference type="Pfam" id="PF06314">
    <property type="entry name" value="ADC"/>
    <property type="match status" value="1"/>
</dbReference>
<dbReference type="InterPro" id="IPR010451">
    <property type="entry name" value="Acetoacetate_decarboxylase"/>
</dbReference>
<name>A0A0W8FLE4_9ZZZZ</name>
<dbReference type="AlphaFoldDB" id="A0A0W8FLE4"/>